<dbReference type="RefSeq" id="XP_012206080.1">
    <property type="nucleotide sequence ID" value="XM_012350690.1"/>
</dbReference>
<evidence type="ECO:0000313" key="2">
    <source>
        <dbReference type="EMBL" id="KDO23277.1"/>
    </source>
</evidence>
<protein>
    <submittedName>
        <fullName evidence="2">Uncharacterized protein</fullName>
    </submittedName>
</protein>
<sequence length="110" mass="12194">MRPTNVLARAAVDVWKATLSPQRVAAWQAQDASLHRFLRAAIPEALEHTGEAAFDEHLVGVQSVLRVFWSGRRCMQSRSLPLDLRHRGLPGLQAPDGQAARDPPAHRSSR</sequence>
<dbReference type="KEGG" id="spar:SPRG_20996"/>
<dbReference type="AlphaFoldDB" id="A0A067C902"/>
<keyword evidence="3" id="KW-1185">Reference proteome</keyword>
<accession>A0A067C902</accession>
<dbReference type="EMBL" id="KK583256">
    <property type="protein sequence ID" value="KDO23277.1"/>
    <property type="molecule type" value="Genomic_DNA"/>
</dbReference>
<dbReference type="Proteomes" id="UP000030745">
    <property type="component" value="Unassembled WGS sequence"/>
</dbReference>
<evidence type="ECO:0000313" key="3">
    <source>
        <dbReference type="Proteomes" id="UP000030745"/>
    </source>
</evidence>
<reference evidence="2 3" key="1">
    <citation type="journal article" date="2013" name="PLoS Genet.">
        <title>Distinctive expansion of potential virulence genes in the genome of the oomycete fish pathogen Saprolegnia parasitica.</title>
        <authorList>
            <person name="Jiang R.H."/>
            <person name="de Bruijn I."/>
            <person name="Haas B.J."/>
            <person name="Belmonte R."/>
            <person name="Lobach L."/>
            <person name="Christie J."/>
            <person name="van den Ackerveken G."/>
            <person name="Bottin A."/>
            <person name="Bulone V."/>
            <person name="Diaz-Moreno S.M."/>
            <person name="Dumas B."/>
            <person name="Fan L."/>
            <person name="Gaulin E."/>
            <person name="Govers F."/>
            <person name="Grenville-Briggs L.J."/>
            <person name="Horner N.R."/>
            <person name="Levin J.Z."/>
            <person name="Mammella M."/>
            <person name="Meijer H.J."/>
            <person name="Morris P."/>
            <person name="Nusbaum C."/>
            <person name="Oome S."/>
            <person name="Phillips A.J."/>
            <person name="van Rooyen D."/>
            <person name="Rzeszutek E."/>
            <person name="Saraiva M."/>
            <person name="Secombes C.J."/>
            <person name="Seidl M.F."/>
            <person name="Snel B."/>
            <person name="Stassen J.H."/>
            <person name="Sykes S."/>
            <person name="Tripathy S."/>
            <person name="van den Berg H."/>
            <person name="Vega-Arreguin J.C."/>
            <person name="Wawra S."/>
            <person name="Young S.K."/>
            <person name="Zeng Q."/>
            <person name="Dieguez-Uribeondo J."/>
            <person name="Russ C."/>
            <person name="Tyler B.M."/>
            <person name="van West P."/>
        </authorList>
    </citation>
    <scope>NUCLEOTIDE SEQUENCE [LARGE SCALE GENOMIC DNA]</scope>
    <source>
        <strain evidence="2 3">CBS 223.65</strain>
    </source>
</reference>
<name>A0A067C902_SAPPC</name>
<dbReference type="OrthoDB" id="2306007at2759"/>
<feature type="region of interest" description="Disordered" evidence="1">
    <location>
        <begin position="85"/>
        <end position="110"/>
    </location>
</feature>
<dbReference type="VEuPathDB" id="FungiDB:SPRG_20996"/>
<dbReference type="GeneID" id="24141937"/>
<gene>
    <name evidence="2" type="ORF">SPRG_20996</name>
</gene>
<evidence type="ECO:0000256" key="1">
    <source>
        <dbReference type="SAM" id="MobiDB-lite"/>
    </source>
</evidence>
<organism evidence="2 3">
    <name type="scientific">Saprolegnia parasitica (strain CBS 223.65)</name>
    <dbReference type="NCBI Taxonomy" id="695850"/>
    <lineage>
        <taxon>Eukaryota</taxon>
        <taxon>Sar</taxon>
        <taxon>Stramenopiles</taxon>
        <taxon>Oomycota</taxon>
        <taxon>Saprolegniomycetes</taxon>
        <taxon>Saprolegniales</taxon>
        <taxon>Saprolegniaceae</taxon>
        <taxon>Saprolegnia</taxon>
    </lineage>
</organism>
<proteinExistence type="predicted"/>